<gene>
    <name evidence="1" type="ORF">D9V37_16300</name>
</gene>
<dbReference type="RefSeq" id="WP_121807216.1">
    <property type="nucleotide sequence ID" value="NZ_RDBE01000010.1"/>
</dbReference>
<keyword evidence="2" id="KW-1185">Reference proteome</keyword>
<dbReference type="AlphaFoldDB" id="A0A3L8NZI5"/>
<evidence type="ECO:0000313" key="1">
    <source>
        <dbReference type="EMBL" id="RLV47709.1"/>
    </source>
</evidence>
<name>A0A3L8NZI5_9ACTN</name>
<organism evidence="1 2">
    <name type="scientific">Nocardioides mangrovicus</name>
    <dbReference type="NCBI Taxonomy" id="2478913"/>
    <lineage>
        <taxon>Bacteria</taxon>
        <taxon>Bacillati</taxon>
        <taxon>Actinomycetota</taxon>
        <taxon>Actinomycetes</taxon>
        <taxon>Propionibacteriales</taxon>
        <taxon>Nocardioidaceae</taxon>
        <taxon>Nocardioides</taxon>
    </lineage>
</organism>
<dbReference type="OrthoDB" id="9912324at2"/>
<dbReference type="Proteomes" id="UP000281708">
    <property type="component" value="Unassembled WGS sequence"/>
</dbReference>
<dbReference type="EMBL" id="RDBE01000010">
    <property type="protein sequence ID" value="RLV47709.1"/>
    <property type="molecule type" value="Genomic_DNA"/>
</dbReference>
<evidence type="ECO:0000313" key="2">
    <source>
        <dbReference type="Proteomes" id="UP000281708"/>
    </source>
</evidence>
<protein>
    <submittedName>
        <fullName evidence="1">Uncharacterized protein</fullName>
    </submittedName>
</protein>
<dbReference type="Gene3D" id="1.10.287.1060">
    <property type="entry name" value="ESAT-6-like"/>
    <property type="match status" value="1"/>
</dbReference>
<dbReference type="InterPro" id="IPR029013">
    <property type="entry name" value="HP0062-like_sf"/>
</dbReference>
<dbReference type="SUPFAM" id="SSF158414">
    <property type="entry name" value="HP0062-like"/>
    <property type="match status" value="1"/>
</dbReference>
<accession>A0A3L8NZI5</accession>
<reference evidence="1 2" key="1">
    <citation type="submission" date="2018-10" db="EMBL/GenBank/DDBJ databases">
        <title>Marmoricola sp. 4Q3S-7 whole genome shotgun sequence.</title>
        <authorList>
            <person name="Li F."/>
        </authorList>
    </citation>
    <scope>NUCLEOTIDE SEQUENCE [LARGE SCALE GENOMIC DNA]</scope>
    <source>
        <strain evidence="1 2">4Q3S-7</strain>
    </source>
</reference>
<proteinExistence type="predicted"/>
<comment type="caution">
    <text evidence="1">The sequence shown here is derived from an EMBL/GenBank/DDBJ whole genome shotgun (WGS) entry which is preliminary data.</text>
</comment>
<sequence>MSDMVNASPQDIRKLAGALAAYRDEVTKASKKVQGALAQANWHDSRKQQFEGKYRDLQKKIDSFMSSDVDQMAKGLKQLASKLEDIRNVRM</sequence>